<reference evidence="1 2" key="1">
    <citation type="submission" date="2019-02" db="EMBL/GenBank/DDBJ databases">
        <title>Deep-cultivation of Planctomycetes and their phenomic and genomic characterization uncovers novel biology.</title>
        <authorList>
            <person name="Wiegand S."/>
            <person name="Jogler M."/>
            <person name="Boedeker C."/>
            <person name="Pinto D."/>
            <person name="Vollmers J."/>
            <person name="Rivas-Marin E."/>
            <person name="Kohn T."/>
            <person name="Peeters S.H."/>
            <person name="Heuer A."/>
            <person name="Rast P."/>
            <person name="Oberbeckmann S."/>
            <person name="Bunk B."/>
            <person name="Jeske O."/>
            <person name="Meyerdierks A."/>
            <person name="Storesund J.E."/>
            <person name="Kallscheuer N."/>
            <person name="Luecker S."/>
            <person name="Lage O.M."/>
            <person name="Pohl T."/>
            <person name="Merkel B.J."/>
            <person name="Hornburger P."/>
            <person name="Mueller R.-W."/>
            <person name="Bruemmer F."/>
            <person name="Labrenz M."/>
            <person name="Spormann A.M."/>
            <person name="Op den Camp H."/>
            <person name="Overmann J."/>
            <person name="Amann R."/>
            <person name="Jetten M.S.M."/>
            <person name="Mascher T."/>
            <person name="Medema M.H."/>
            <person name="Devos D.P."/>
            <person name="Kaster A.-K."/>
            <person name="Ovreas L."/>
            <person name="Rohde M."/>
            <person name="Galperin M.Y."/>
            <person name="Jogler C."/>
        </authorList>
    </citation>
    <scope>NUCLEOTIDE SEQUENCE [LARGE SCALE GENOMIC DNA]</scope>
    <source>
        <strain evidence="1 2">Poly30</strain>
    </source>
</reference>
<dbReference type="Gene3D" id="1.10.238.160">
    <property type="match status" value="1"/>
</dbReference>
<name>A0A518ENF1_9BACT</name>
<evidence type="ECO:0000313" key="2">
    <source>
        <dbReference type="Proteomes" id="UP000320390"/>
    </source>
</evidence>
<dbReference type="AlphaFoldDB" id="A0A518ENF1"/>
<protein>
    <recommendedName>
        <fullName evidence="3">Helix-turn-helix domain protein</fullName>
    </recommendedName>
</protein>
<dbReference type="Proteomes" id="UP000320390">
    <property type="component" value="Chromosome"/>
</dbReference>
<dbReference type="EMBL" id="CP036434">
    <property type="protein sequence ID" value="QDV05617.1"/>
    <property type="molecule type" value="Genomic_DNA"/>
</dbReference>
<proteinExistence type="predicted"/>
<evidence type="ECO:0000313" key="1">
    <source>
        <dbReference type="EMBL" id="QDV05617.1"/>
    </source>
</evidence>
<accession>A0A518ENF1</accession>
<sequence length="55" mass="6204">MCRISVDHFLRLVESGAAPEPVRLGRAVRWQRAVLVEWIQNGCQQQKSGNRGGRS</sequence>
<gene>
    <name evidence="1" type="ORF">Poly30_11150</name>
</gene>
<evidence type="ECO:0008006" key="3">
    <source>
        <dbReference type="Google" id="ProtNLM"/>
    </source>
</evidence>
<organism evidence="1 2">
    <name type="scientific">Saltatorellus ferox</name>
    <dbReference type="NCBI Taxonomy" id="2528018"/>
    <lineage>
        <taxon>Bacteria</taxon>
        <taxon>Pseudomonadati</taxon>
        <taxon>Planctomycetota</taxon>
        <taxon>Planctomycetia</taxon>
        <taxon>Planctomycetia incertae sedis</taxon>
        <taxon>Saltatorellus</taxon>
    </lineage>
</organism>
<keyword evidence="2" id="KW-1185">Reference proteome</keyword>